<sequence length="237" mass="25689">MAPSSSLEDSESSDSIQSSASPSSPLSGSSSSSSSGGGSAEERRQPTNTTTTTAPTSTTNDHDNPTDEDSHTETETEEEKEKEKEREKEKKKKKWTPYTTSQTSVYTASSSLLTISSRPLSQQHSKPASADEILFHNPPDPNFILPETVKTILEDEELLKQLPDSDLLKAVHLYVAEFYGLKKGVDGNGDGKGGWGTVMGRAMDESALLAVGVILEEYCREMLGRDGDLVLAEREDD</sequence>
<evidence type="ECO:0000313" key="3">
    <source>
        <dbReference type="Proteomes" id="UP001373714"/>
    </source>
</evidence>
<protein>
    <submittedName>
        <fullName evidence="2">Uncharacterized protein</fullName>
    </submittedName>
</protein>
<feature type="region of interest" description="Disordered" evidence="1">
    <location>
        <begin position="1"/>
        <end position="99"/>
    </location>
</feature>
<feature type="compositionally biased region" description="Low complexity" evidence="1">
    <location>
        <begin position="46"/>
        <end position="59"/>
    </location>
</feature>
<dbReference type="PANTHER" id="PTHR28054">
    <property type="entry name" value="RNA POLYMERASE I-SPECIFIC TRANSCRIPTION INITIATION FACTOR RRN10"/>
    <property type="match status" value="1"/>
</dbReference>
<comment type="caution">
    <text evidence="2">The sequence shown here is derived from an EMBL/GenBank/DDBJ whole genome shotgun (WGS) entry which is preliminary data.</text>
</comment>
<dbReference type="PANTHER" id="PTHR28054:SF1">
    <property type="entry name" value="RNA POLYMERASE I-SPECIFIC TRANSCRIPTION INITIATION FACTOR RRN10"/>
    <property type="match status" value="1"/>
</dbReference>
<dbReference type="AlphaFoldDB" id="A0AAV9V3I0"/>
<organism evidence="2 3">
    <name type="scientific">Orbilia blumenaviensis</name>
    <dbReference type="NCBI Taxonomy" id="1796055"/>
    <lineage>
        <taxon>Eukaryota</taxon>
        <taxon>Fungi</taxon>
        <taxon>Dikarya</taxon>
        <taxon>Ascomycota</taxon>
        <taxon>Pezizomycotina</taxon>
        <taxon>Orbiliomycetes</taxon>
        <taxon>Orbiliales</taxon>
        <taxon>Orbiliaceae</taxon>
        <taxon>Orbilia</taxon>
    </lineage>
</organism>
<reference evidence="2 3" key="1">
    <citation type="submission" date="2019-10" db="EMBL/GenBank/DDBJ databases">
        <authorList>
            <person name="Palmer J.M."/>
        </authorList>
    </citation>
    <scope>NUCLEOTIDE SEQUENCE [LARGE SCALE GENOMIC DNA]</scope>
    <source>
        <strain evidence="2 3">TWF730</strain>
    </source>
</reference>
<dbReference type="InterPro" id="IPR022793">
    <property type="entry name" value="Rrn10"/>
</dbReference>
<gene>
    <name evidence="2" type="ORF">TWF730_008835</name>
</gene>
<feature type="compositionally biased region" description="Low complexity" evidence="1">
    <location>
        <begin position="1"/>
        <end position="34"/>
    </location>
</feature>
<accession>A0AAV9V3I0</accession>
<feature type="compositionally biased region" description="Basic and acidic residues" evidence="1">
    <location>
        <begin position="60"/>
        <end position="88"/>
    </location>
</feature>
<evidence type="ECO:0000256" key="1">
    <source>
        <dbReference type="SAM" id="MobiDB-lite"/>
    </source>
</evidence>
<proteinExistence type="predicted"/>
<dbReference type="Proteomes" id="UP001373714">
    <property type="component" value="Unassembled WGS sequence"/>
</dbReference>
<name>A0AAV9V3I0_9PEZI</name>
<dbReference type="GO" id="GO:0006360">
    <property type="term" value="P:transcription by RNA polymerase I"/>
    <property type="evidence" value="ECO:0007669"/>
    <property type="project" value="InterPro"/>
</dbReference>
<keyword evidence="3" id="KW-1185">Reference proteome</keyword>
<evidence type="ECO:0000313" key="2">
    <source>
        <dbReference type="EMBL" id="KAK6354431.1"/>
    </source>
</evidence>
<dbReference type="EMBL" id="JAVHNS010000005">
    <property type="protein sequence ID" value="KAK6354431.1"/>
    <property type="molecule type" value="Genomic_DNA"/>
</dbReference>